<sequence>LAHESSPKNDSSLDVMSNRPDEDIELIHEALTIQYFIQEGMNEKREEMSDVNLEISLPEQSIGGGEIELAEVVSQIVFMVTPYFLKKLATQETIGVAHYEVLNPLGYWIAEYSGNNQAMPLPKDIKEKLNDLWADFTQRWS</sequence>
<dbReference type="RefSeq" id="WP_371735103.1">
    <property type="nucleotide sequence ID" value="NZ_JBGONM010000143.1"/>
</dbReference>
<comment type="caution">
    <text evidence="1">The sequence shown here is derived from an EMBL/GenBank/DDBJ whole genome shotgun (WGS) entry which is preliminary data.</text>
</comment>
<dbReference type="EMBL" id="JBGONM010000143">
    <property type="protein sequence ID" value="MEZ8084222.1"/>
    <property type="molecule type" value="Genomic_DNA"/>
</dbReference>
<gene>
    <name evidence="1" type="ORF">ACED35_24260</name>
</gene>
<accession>A0ABV4LBW3</accession>
<dbReference type="Proteomes" id="UP001569154">
    <property type="component" value="Unassembled WGS sequence"/>
</dbReference>
<organism evidence="1 2">
    <name type="scientific">Enterovibrio norvegicus</name>
    <dbReference type="NCBI Taxonomy" id="188144"/>
    <lineage>
        <taxon>Bacteria</taxon>
        <taxon>Pseudomonadati</taxon>
        <taxon>Pseudomonadota</taxon>
        <taxon>Gammaproteobacteria</taxon>
        <taxon>Vibrionales</taxon>
        <taxon>Vibrionaceae</taxon>
        <taxon>Enterovibrio</taxon>
    </lineage>
</organism>
<protein>
    <submittedName>
        <fullName evidence="1">Uncharacterized protein</fullName>
    </submittedName>
</protein>
<proteinExistence type="predicted"/>
<keyword evidence="2" id="KW-1185">Reference proteome</keyword>
<feature type="non-terminal residue" evidence="1">
    <location>
        <position position="1"/>
    </location>
</feature>
<name>A0ABV4LBW3_9GAMM</name>
<reference evidence="1 2" key="1">
    <citation type="submission" date="2024-06" db="EMBL/GenBank/DDBJ databases">
        <authorList>
            <person name="Steensen K."/>
            <person name="Seneca J."/>
            <person name="Bartlau N."/>
            <person name="Yu A.X."/>
            <person name="Polz M.F."/>
        </authorList>
    </citation>
    <scope>NUCLEOTIDE SEQUENCE [LARGE SCALE GENOMIC DNA]</scope>
    <source>
        <strain evidence="1 2">1F260</strain>
    </source>
</reference>
<evidence type="ECO:0000313" key="2">
    <source>
        <dbReference type="Proteomes" id="UP001569154"/>
    </source>
</evidence>
<evidence type="ECO:0000313" key="1">
    <source>
        <dbReference type="EMBL" id="MEZ8084222.1"/>
    </source>
</evidence>